<dbReference type="EMBL" id="LT629688">
    <property type="protein sequence ID" value="SDE10811.1"/>
    <property type="molecule type" value="Genomic_DNA"/>
</dbReference>
<dbReference type="Pfam" id="PF07331">
    <property type="entry name" value="TctB"/>
    <property type="match status" value="1"/>
</dbReference>
<sequence length="176" mass="17935">MSTATTPAAPATPSTPFWSSRSALVMPALLVAVAVFLVVGIVQMEVADDSELFGPKAFPTLVVVVLLVVAVLLTVSILRNPEVPAPVEGADGEVVPTTNWRAMAVTVGSVAVFIALLETAGWIVAAAILFAGVATGLGSRRYLLNIGIGLAISSVVQLVFVGLLGLALPAGIMGVF</sequence>
<dbReference type="STRING" id="675864.SAMN04489747_2534"/>
<keyword evidence="4" id="KW-1185">Reference proteome</keyword>
<gene>
    <name evidence="3" type="ORF">SAMN04489747_2534</name>
</gene>
<dbReference type="InterPro" id="IPR009936">
    <property type="entry name" value="DUF1468"/>
</dbReference>
<evidence type="ECO:0000313" key="3">
    <source>
        <dbReference type="EMBL" id="SDE10811.1"/>
    </source>
</evidence>
<keyword evidence="1" id="KW-0812">Transmembrane</keyword>
<keyword evidence="1" id="KW-0472">Membrane</keyword>
<protein>
    <submittedName>
        <fullName evidence="3">Putative tricarboxylic transport membrane protein</fullName>
    </submittedName>
</protein>
<feature type="transmembrane region" description="Helical" evidence="1">
    <location>
        <begin position="24"/>
        <end position="46"/>
    </location>
</feature>
<feature type="transmembrane region" description="Helical" evidence="1">
    <location>
        <begin position="58"/>
        <end position="78"/>
    </location>
</feature>
<evidence type="ECO:0000313" key="4">
    <source>
        <dbReference type="Proteomes" id="UP000198546"/>
    </source>
</evidence>
<dbReference type="Proteomes" id="UP000198546">
    <property type="component" value="Chromosome i"/>
</dbReference>
<keyword evidence="1" id="KW-1133">Transmembrane helix</keyword>
<reference evidence="3 4" key="1">
    <citation type="submission" date="2016-10" db="EMBL/GenBank/DDBJ databases">
        <authorList>
            <person name="de Groot N.N."/>
        </authorList>
    </citation>
    <scope>NUCLEOTIDE SEQUENCE [LARGE SCALE GENOMIC DNA]</scope>
    <source>
        <strain evidence="3 4">MON 2.2</strain>
    </source>
</reference>
<organism evidence="3 4">
    <name type="scientific">Auraticoccus monumenti</name>
    <dbReference type="NCBI Taxonomy" id="675864"/>
    <lineage>
        <taxon>Bacteria</taxon>
        <taxon>Bacillati</taxon>
        <taxon>Actinomycetota</taxon>
        <taxon>Actinomycetes</taxon>
        <taxon>Propionibacteriales</taxon>
        <taxon>Propionibacteriaceae</taxon>
        <taxon>Auraticoccus</taxon>
    </lineage>
</organism>
<proteinExistence type="predicted"/>
<name>A0A1G7A7S4_9ACTN</name>
<accession>A0A1G7A7S4</accession>
<dbReference type="AlphaFoldDB" id="A0A1G7A7S4"/>
<feature type="transmembrane region" description="Helical" evidence="1">
    <location>
        <begin position="102"/>
        <end position="130"/>
    </location>
</feature>
<evidence type="ECO:0000259" key="2">
    <source>
        <dbReference type="Pfam" id="PF07331"/>
    </source>
</evidence>
<evidence type="ECO:0000256" key="1">
    <source>
        <dbReference type="SAM" id="Phobius"/>
    </source>
</evidence>
<feature type="domain" description="DUF1468" evidence="2">
    <location>
        <begin position="28"/>
        <end position="169"/>
    </location>
</feature>
<dbReference type="RefSeq" id="WP_231946295.1">
    <property type="nucleotide sequence ID" value="NZ_LT629688.1"/>
</dbReference>
<feature type="transmembrane region" description="Helical" evidence="1">
    <location>
        <begin position="142"/>
        <end position="168"/>
    </location>
</feature>